<organism evidence="10 11">
    <name type="scientific">Rhizophagus irregularis (strain DAOM 197198w)</name>
    <name type="common">Glomus intraradices</name>
    <dbReference type="NCBI Taxonomy" id="1432141"/>
    <lineage>
        <taxon>Eukaryota</taxon>
        <taxon>Fungi</taxon>
        <taxon>Fungi incertae sedis</taxon>
        <taxon>Mucoromycota</taxon>
        <taxon>Glomeromycotina</taxon>
        <taxon>Glomeromycetes</taxon>
        <taxon>Glomerales</taxon>
        <taxon>Glomeraceae</taxon>
        <taxon>Rhizophagus</taxon>
    </lineage>
</organism>
<dbReference type="AlphaFoldDB" id="A0A015JVD4"/>
<feature type="domain" description="HSF-type DNA-binding" evidence="9">
    <location>
        <begin position="48"/>
        <end position="72"/>
    </location>
</feature>
<evidence type="ECO:0000256" key="3">
    <source>
        <dbReference type="ARBA" id="ARBA00023015"/>
    </source>
</evidence>
<feature type="region of interest" description="Disordered" evidence="8">
    <location>
        <begin position="116"/>
        <end position="138"/>
    </location>
</feature>
<dbReference type="InterPro" id="IPR000232">
    <property type="entry name" value="HSF_DNA-bd"/>
</dbReference>
<comment type="similarity">
    <text evidence="2 7">Belongs to the HSF family.</text>
</comment>
<keyword evidence="6" id="KW-0539">Nucleus</keyword>
<keyword evidence="5" id="KW-0804">Transcription</keyword>
<dbReference type="OrthoDB" id="60033at2759"/>
<keyword evidence="4" id="KW-0238">DNA-binding</keyword>
<evidence type="ECO:0000256" key="4">
    <source>
        <dbReference type="ARBA" id="ARBA00023125"/>
    </source>
</evidence>
<dbReference type="FunFam" id="1.10.10.10:FF:000027">
    <property type="entry name" value="Heat shock transcription factor 1"/>
    <property type="match status" value="1"/>
</dbReference>
<sequence length="403" mass="46827">MGNQGVPAFLKKLYKMVSDPRSNDLITWSGAGNSFIVKKPQEFAKEILPKFFKHNNFSSFVRQLNMYGFHKIPHLQQGVLQSDEQSEQWEFGHKHFLCNQPELLCYITRRKVNDNESIKEEPNTRKEGNGNENIKEQEPNEVDINRILNEIDLIKKYQATINATLKYIQRNNQVQWQETIPTHNVEESSRRDMNYILNEIDSIKKYQTTLNANLKNIQRDNQILLQEIISVHNKYLNQQNTLNKLLKFLASLYHTDKKTLSKKRKLLLENSDEADFPSLDINNSVSPTSLTINNDQFDISNILPSRPIPPSLTEQINDTDFLGLTPIDLTEIETRTDEDGSNIDYLTTLTSQMPDEAINLEDNFIENCNSIENDNSIENGLLSYYNMNFNPIEQDQQLLYDFN</sequence>
<dbReference type="Pfam" id="PF00447">
    <property type="entry name" value="HSF_DNA-bind"/>
    <property type="match status" value="1"/>
</dbReference>
<evidence type="ECO:0000256" key="8">
    <source>
        <dbReference type="SAM" id="MobiDB-lite"/>
    </source>
</evidence>
<accession>A0A015JVD4</accession>
<evidence type="ECO:0000256" key="1">
    <source>
        <dbReference type="ARBA" id="ARBA00004123"/>
    </source>
</evidence>
<reference evidence="10 11" key="1">
    <citation type="submission" date="2014-02" db="EMBL/GenBank/DDBJ databases">
        <title>Single nucleus genome sequencing reveals high similarity among nuclei of an endomycorrhizal fungus.</title>
        <authorList>
            <person name="Lin K."/>
            <person name="Geurts R."/>
            <person name="Zhang Z."/>
            <person name="Limpens E."/>
            <person name="Saunders D.G."/>
            <person name="Mu D."/>
            <person name="Pang E."/>
            <person name="Cao H."/>
            <person name="Cha H."/>
            <person name="Lin T."/>
            <person name="Zhou Q."/>
            <person name="Shang Y."/>
            <person name="Li Y."/>
            <person name="Ivanov S."/>
            <person name="Sharma T."/>
            <person name="Velzen R.V."/>
            <person name="Ruijter N.D."/>
            <person name="Aanen D.K."/>
            <person name="Win J."/>
            <person name="Kamoun S."/>
            <person name="Bisseling T."/>
            <person name="Huang S."/>
        </authorList>
    </citation>
    <scope>NUCLEOTIDE SEQUENCE [LARGE SCALE GENOMIC DNA]</scope>
    <source>
        <strain evidence="11">DAOM197198w</strain>
    </source>
</reference>
<dbReference type="GO" id="GO:0005634">
    <property type="term" value="C:nucleus"/>
    <property type="evidence" value="ECO:0007669"/>
    <property type="project" value="UniProtKB-SubCell"/>
</dbReference>
<name>A0A015JVD4_RHIIW</name>
<dbReference type="PANTHER" id="PTHR10015">
    <property type="entry name" value="HEAT SHOCK TRANSCRIPTION FACTOR"/>
    <property type="match status" value="1"/>
</dbReference>
<dbReference type="InterPro" id="IPR036388">
    <property type="entry name" value="WH-like_DNA-bd_sf"/>
</dbReference>
<dbReference type="GO" id="GO:0043565">
    <property type="term" value="F:sequence-specific DNA binding"/>
    <property type="evidence" value="ECO:0007669"/>
    <property type="project" value="InterPro"/>
</dbReference>
<evidence type="ECO:0000259" key="9">
    <source>
        <dbReference type="PROSITE" id="PS00434"/>
    </source>
</evidence>
<comment type="subcellular location">
    <subcellularLocation>
        <location evidence="1">Nucleus</location>
    </subcellularLocation>
</comment>
<evidence type="ECO:0000313" key="11">
    <source>
        <dbReference type="Proteomes" id="UP000022910"/>
    </source>
</evidence>
<comment type="caution">
    <text evidence="10">The sequence shown here is derived from an EMBL/GenBank/DDBJ whole genome shotgun (WGS) entry which is preliminary data.</text>
</comment>
<evidence type="ECO:0000256" key="5">
    <source>
        <dbReference type="ARBA" id="ARBA00023163"/>
    </source>
</evidence>
<proteinExistence type="inferred from homology"/>
<dbReference type="EMBL" id="JEMT01026540">
    <property type="protein sequence ID" value="EXX59059.1"/>
    <property type="molecule type" value="Genomic_DNA"/>
</dbReference>
<evidence type="ECO:0000313" key="10">
    <source>
        <dbReference type="EMBL" id="EXX59059.1"/>
    </source>
</evidence>
<dbReference type="GO" id="GO:0003700">
    <property type="term" value="F:DNA-binding transcription factor activity"/>
    <property type="evidence" value="ECO:0007669"/>
    <property type="project" value="InterPro"/>
</dbReference>
<dbReference type="PROSITE" id="PS00434">
    <property type="entry name" value="HSF_DOMAIN"/>
    <property type="match status" value="1"/>
</dbReference>
<gene>
    <name evidence="10" type="ORF">RirG_192250</name>
</gene>
<dbReference type="PRINTS" id="PR00056">
    <property type="entry name" value="HSFDOMAIN"/>
</dbReference>
<dbReference type="SUPFAM" id="SSF46785">
    <property type="entry name" value="Winged helix' DNA-binding domain"/>
    <property type="match status" value="1"/>
</dbReference>
<dbReference type="HOGENOM" id="CLU_030308_8_1_1"/>
<evidence type="ECO:0000256" key="6">
    <source>
        <dbReference type="ARBA" id="ARBA00023242"/>
    </source>
</evidence>
<dbReference type="SMART" id="SM00415">
    <property type="entry name" value="HSF"/>
    <property type="match status" value="1"/>
</dbReference>
<evidence type="ECO:0000256" key="2">
    <source>
        <dbReference type="ARBA" id="ARBA00006403"/>
    </source>
</evidence>
<protein>
    <submittedName>
        <fullName evidence="10">Hsf1p</fullName>
    </submittedName>
</protein>
<keyword evidence="3" id="KW-0805">Transcription regulation</keyword>
<dbReference type="Gene3D" id="1.10.10.10">
    <property type="entry name" value="Winged helix-like DNA-binding domain superfamily/Winged helix DNA-binding domain"/>
    <property type="match status" value="1"/>
</dbReference>
<dbReference type="InterPro" id="IPR036390">
    <property type="entry name" value="WH_DNA-bd_sf"/>
</dbReference>
<dbReference type="SMR" id="A0A015JVD4"/>
<dbReference type="STRING" id="1432141.A0A015JVD4"/>
<evidence type="ECO:0000256" key="7">
    <source>
        <dbReference type="RuleBase" id="RU004020"/>
    </source>
</evidence>
<dbReference type="PANTHER" id="PTHR10015:SF427">
    <property type="entry name" value="HEAT SHOCK FACTOR PROTEIN"/>
    <property type="match status" value="1"/>
</dbReference>
<dbReference type="Proteomes" id="UP000022910">
    <property type="component" value="Unassembled WGS sequence"/>
</dbReference>
<keyword evidence="11" id="KW-1185">Reference proteome</keyword>